<feature type="domain" description="HTH OST-type" evidence="1">
    <location>
        <begin position="165"/>
        <end position="244"/>
    </location>
</feature>
<organism evidence="2 3">
    <name type="scientific">Mixta intestinalis</name>
    <dbReference type="NCBI Taxonomy" id="1615494"/>
    <lineage>
        <taxon>Bacteria</taxon>
        <taxon>Pseudomonadati</taxon>
        <taxon>Pseudomonadota</taxon>
        <taxon>Gammaproteobacteria</taxon>
        <taxon>Enterobacterales</taxon>
        <taxon>Erwiniaceae</taxon>
        <taxon>Mixta</taxon>
    </lineage>
</organism>
<dbReference type="PANTHER" id="PTHR35811">
    <property type="entry name" value="SLR1870 PROTEIN"/>
    <property type="match status" value="1"/>
</dbReference>
<dbReference type="OrthoDB" id="9783963at2"/>
<reference evidence="2 3" key="1">
    <citation type="submission" date="2018-03" db="EMBL/GenBank/DDBJ databases">
        <title>Pantoea intestinalis SRCM103226 isolated form the mealworm.</title>
        <authorList>
            <person name="Jeong D.-Y."/>
            <person name="Kim J.W."/>
        </authorList>
    </citation>
    <scope>NUCLEOTIDE SEQUENCE [LARGE SCALE GENOMIC DNA]</scope>
    <source>
        <strain evidence="2 3">SRCM103226</strain>
    </source>
</reference>
<dbReference type="InterPro" id="IPR025605">
    <property type="entry name" value="OST-HTH/LOTUS_dom"/>
</dbReference>
<dbReference type="InterPro" id="IPR021139">
    <property type="entry name" value="NYN"/>
</dbReference>
<evidence type="ECO:0000259" key="1">
    <source>
        <dbReference type="PROSITE" id="PS51644"/>
    </source>
</evidence>
<name>A0A6P1PZC7_9GAMM</name>
<keyword evidence="3" id="KW-1185">Reference proteome</keyword>
<dbReference type="AlphaFoldDB" id="A0A6P1PZC7"/>
<dbReference type="PANTHER" id="PTHR35811:SF1">
    <property type="entry name" value="HTH OST-TYPE DOMAIN-CONTAINING PROTEIN"/>
    <property type="match status" value="1"/>
</dbReference>
<dbReference type="RefSeq" id="WP_160621499.1">
    <property type="nucleotide sequence ID" value="NZ_CP028271.1"/>
</dbReference>
<protein>
    <recommendedName>
        <fullName evidence="1">HTH OST-type domain-containing protein</fullName>
    </recommendedName>
</protein>
<dbReference type="Pfam" id="PF01936">
    <property type="entry name" value="NYN"/>
    <property type="match status" value="1"/>
</dbReference>
<dbReference type="Pfam" id="PF12872">
    <property type="entry name" value="OST-HTH"/>
    <property type="match status" value="1"/>
</dbReference>
<dbReference type="GO" id="GO:0004540">
    <property type="term" value="F:RNA nuclease activity"/>
    <property type="evidence" value="ECO:0007669"/>
    <property type="project" value="InterPro"/>
</dbReference>
<dbReference type="Gene3D" id="3.40.50.1010">
    <property type="entry name" value="5'-nuclease"/>
    <property type="match status" value="1"/>
</dbReference>
<dbReference type="PROSITE" id="PS51644">
    <property type="entry name" value="HTH_OST"/>
    <property type="match status" value="1"/>
</dbReference>
<proteinExistence type="predicted"/>
<dbReference type="CDD" id="cd11297">
    <property type="entry name" value="PIN_LabA-like_N_1"/>
    <property type="match status" value="1"/>
</dbReference>
<accession>A0A6P1PZC7</accession>
<evidence type="ECO:0000313" key="3">
    <source>
        <dbReference type="Proteomes" id="UP000464053"/>
    </source>
</evidence>
<dbReference type="InterPro" id="IPR041966">
    <property type="entry name" value="LOTUS-like"/>
</dbReference>
<gene>
    <name evidence="2" type="ORF">C7M51_01820</name>
</gene>
<dbReference type="EMBL" id="CP028271">
    <property type="protein sequence ID" value="QHM71531.1"/>
    <property type="molecule type" value="Genomic_DNA"/>
</dbReference>
<sequence>MNNKIKKFAVLIDGDNAQPATIENILNKISSMGNAIIKRIYGDFTSPQSASWKKMLQDNAIKPVQQFAYTKGKNATDSALIIDAMDLLYNNDLDGYCLISSDSDFTGLAIRLRESALTVIGFGNDRTPAPFQKACNQFIITDIFKEKEAQSKEKIKTNPKSASSPEEQLIKMIANFINNQKDKKWATVSEIGNMLKQAIPAFKTKNYGAKNLSTLLKKHPKKLQVTLGKEPGINHKQLVVRTVN</sequence>
<evidence type="ECO:0000313" key="2">
    <source>
        <dbReference type="EMBL" id="QHM71531.1"/>
    </source>
</evidence>
<dbReference type="KEGG" id="mint:C7M51_01820"/>
<dbReference type="Gene3D" id="3.30.420.610">
    <property type="entry name" value="LOTUS domain-like"/>
    <property type="match status" value="1"/>
</dbReference>
<dbReference type="CDD" id="cd10146">
    <property type="entry name" value="LabA_like_C"/>
    <property type="match status" value="1"/>
</dbReference>
<dbReference type="Proteomes" id="UP000464053">
    <property type="component" value="Chromosome"/>
</dbReference>